<evidence type="ECO:0000313" key="3">
    <source>
        <dbReference type="Proteomes" id="UP000245768"/>
    </source>
</evidence>
<dbReference type="GeneID" id="37042089"/>
<accession>A0A316YCB6</accession>
<organism evidence="2 3">
    <name type="scientific">Acaromyces ingoldii</name>
    <dbReference type="NCBI Taxonomy" id="215250"/>
    <lineage>
        <taxon>Eukaryota</taxon>
        <taxon>Fungi</taxon>
        <taxon>Dikarya</taxon>
        <taxon>Basidiomycota</taxon>
        <taxon>Ustilaginomycotina</taxon>
        <taxon>Exobasidiomycetes</taxon>
        <taxon>Exobasidiales</taxon>
        <taxon>Cryptobasidiaceae</taxon>
        <taxon>Acaromyces</taxon>
    </lineage>
</organism>
<gene>
    <name evidence="2" type="ORF">FA10DRAFT_263111</name>
</gene>
<keyword evidence="3" id="KW-1185">Reference proteome</keyword>
<feature type="compositionally biased region" description="Basic and acidic residues" evidence="1">
    <location>
        <begin position="12"/>
        <end position="21"/>
    </location>
</feature>
<feature type="region of interest" description="Disordered" evidence="1">
    <location>
        <begin position="1"/>
        <end position="29"/>
    </location>
</feature>
<dbReference type="Proteomes" id="UP000245768">
    <property type="component" value="Unassembled WGS sequence"/>
</dbReference>
<reference evidence="2 3" key="1">
    <citation type="journal article" date="2018" name="Mol. Biol. Evol.">
        <title>Broad Genomic Sampling Reveals a Smut Pathogenic Ancestry of the Fungal Clade Ustilaginomycotina.</title>
        <authorList>
            <person name="Kijpornyongpan T."/>
            <person name="Mondo S.J."/>
            <person name="Barry K."/>
            <person name="Sandor L."/>
            <person name="Lee J."/>
            <person name="Lipzen A."/>
            <person name="Pangilinan J."/>
            <person name="LaButti K."/>
            <person name="Hainaut M."/>
            <person name="Henrissat B."/>
            <person name="Grigoriev I.V."/>
            <person name="Spatafora J.W."/>
            <person name="Aime M.C."/>
        </authorList>
    </citation>
    <scope>NUCLEOTIDE SEQUENCE [LARGE SCALE GENOMIC DNA]</scope>
    <source>
        <strain evidence="2 3">MCA 4198</strain>
    </source>
</reference>
<evidence type="ECO:0000256" key="1">
    <source>
        <dbReference type="SAM" id="MobiDB-lite"/>
    </source>
</evidence>
<dbReference type="RefSeq" id="XP_025374059.1">
    <property type="nucleotide sequence ID" value="XM_025520173.1"/>
</dbReference>
<dbReference type="InParanoid" id="A0A316YCB6"/>
<dbReference type="EMBL" id="KZ819642">
    <property type="protein sequence ID" value="PWN86861.1"/>
    <property type="molecule type" value="Genomic_DNA"/>
</dbReference>
<protein>
    <submittedName>
        <fullName evidence="2">Uncharacterized protein</fullName>
    </submittedName>
</protein>
<proteinExistence type="predicted"/>
<dbReference type="AlphaFoldDB" id="A0A316YCB6"/>
<evidence type="ECO:0000313" key="2">
    <source>
        <dbReference type="EMBL" id="PWN86861.1"/>
    </source>
</evidence>
<name>A0A316YCB6_9BASI</name>
<sequence>MIGTDVPPQSHTARETAEQGRRRPSSQASLVSQYSTVSFECENWTCPAPVDPRVWQKAAAAARPATPRLRGKGNKAWALVKKSIGKKPAVVHHHPYAHPSNLYVERRPPKPVWHPGHWVDTLFPRKVPQGVVLPPMKHPRAPLKQRLQTVFKRKNSAYGLHLRAETSHDDFPSP</sequence>